<dbReference type="InterPro" id="IPR007569">
    <property type="entry name" value="DUF559"/>
</dbReference>
<dbReference type="InterPro" id="IPR011335">
    <property type="entry name" value="Restrct_endonuc-II-like"/>
</dbReference>
<organism evidence="3 4">
    <name type="scientific">Roseimaritima multifibrata</name>
    <dbReference type="NCBI Taxonomy" id="1930274"/>
    <lineage>
        <taxon>Bacteria</taxon>
        <taxon>Pseudomonadati</taxon>
        <taxon>Planctomycetota</taxon>
        <taxon>Planctomycetia</taxon>
        <taxon>Pirellulales</taxon>
        <taxon>Pirellulaceae</taxon>
        <taxon>Roseimaritima</taxon>
    </lineage>
</organism>
<accession>A0A517MEN3</accession>
<sequence length="135" mass="15563">MPRRTRRSSTDSSRSPERIQFARDQRATANQFSSDVWQMLRRGNMEGEKFRREVPEPPYTLDFVCFALKLVVEVDGSDHVTDQGIQHDAERDRFLQTLGYLILRVPGFEVLRDPSAVRKNIAQAVRKRRAALGMG</sequence>
<dbReference type="InterPro" id="IPR047216">
    <property type="entry name" value="Endonuclease_DUF559_bact"/>
</dbReference>
<name>A0A517MEN3_9BACT</name>
<dbReference type="KEGG" id="rml:FF011L_21170"/>
<feature type="domain" description="DUF559" evidence="2">
    <location>
        <begin position="19"/>
        <end position="125"/>
    </location>
</feature>
<dbReference type="AlphaFoldDB" id="A0A517MEN3"/>
<dbReference type="SUPFAM" id="SSF52980">
    <property type="entry name" value="Restriction endonuclease-like"/>
    <property type="match status" value="1"/>
</dbReference>
<evidence type="ECO:0000259" key="2">
    <source>
        <dbReference type="Pfam" id="PF04480"/>
    </source>
</evidence>
<reference evidence="3 4" key="1">
    <citation type="submission" date="2019-02" db="EMBL/GenBank/DDBJ databases">
        <title>Deep-cultivation of Planctomycetes and their phenomic and genomic characterization uncovers novel biology.</title>
        <authorList>
            <person name="Wiegand S."/>
            <person name="Jogler M."/>
            <person name="Boedeker C."/>
            <person name="Pinto D."/>
            <person name="Vollmers J."/>
            <person name="Rivas-Marin E."/>
            <person name="Kohn T."/>
            <person name="Peeters S.H."/>
            <person name="Heuer A."/>
            <person name="Rast P."/>
            <person name="Oberbeckmann S."/>
            <person name="Bunk B."/>
            <person name="Jeske O."/>
            <person name="Meyerdierks A."/>
            <person name="Storesund J.E."/>
            <person name="Kallscheuer N."/>
            <person name="Luecker S."/>
            <person name="Lage O.M."/>
            <person name="Pohl T."/>
            <person name="Merkel B.J."/>
            <person name="Hornburger P."/>
            <person name="Mueller R.-W."/>
            <person name="Bruemmer F."/>
            <person name="Labrenz M."/>
            <person name="Spormann A.M."/>
            <person name="Op den Camp H."/>
            <person name="Overmann J."/>
            <person name="Amann R."/>
            <person name="Jetten M.S.M."/>
            <person name="Mascher T."/>
            <person name="Medema M.H."/>
            <person name="Devos D.P."/>
            <person name="Kaster A.-K."/>
            <person name="Ovreas L."/>
            <person name="Rohde M."/>
            <person name="Galperin M.Y."/>
            <person name="Jogler C."/>
        </authorList>
    </citation>
    <scope>NUCLEOTIDE SEQUENCE [LARGE SCALE GENOMIC DNA]</scope>
    <source>
        <strain evidence="3 4">FF011L</strain>
    </source>
</reference>
<protein>
    <recommendedName>
        <fullName evidence="2">DUF559 domain-containing protein</fullName>
    </recommendedName>
</protein>
<gene>
    <name evidence="3" type="ORF">FF011L_21170</name>
</gene>
<dbReference type="Proteomes" id="UP000320672">
    <property type="component" value="Chromosome"/>
</dbReference>
<dbReference type="PANTHER" id="PTHR38590:SF1">
    <property type="entry name" value="BLL0828 PROTEIN"/>
    <property type="match status" value="1"/>
</dbReference>
<evidence type="ECO:0000313" key="4">
    <source>
        <dbReference type="Proteomes" id="UP000320672"/>
    </source>
</evidence>
<dbReference type="RefSeq" id="WP_145351537.1">
    <property type="nucleotide sequence ID" value="NZ_CP036262.1"/>
</dbReference>
<dbReference type="Gene3D" id="3.40.960.10">
    <property type="entry name" value="VSR Endonuclease"/>
    <property type="match status" value="1"/>
</dbReference>
<feature type="region of interest" description="Disordered" evidence="1">
    <location>
        <begin position="1"/>
        <end position="29"/>
    </location>
</feature>
<dbReference type="OrthoDB" id="9798754at2"/>
<evidence type="ECO:0000313" key="3">
    <source>
        <dbReference type="EMBL" id="QDS93354.1"/>
    </source>
</evidence>
<dbReference type="EMBL" id="CP036262">
    <property type="protein sequence ID" value="QDS93354.1"/>
    <property type="molecule type" value="Genomic_DNA"/>
</dbReference>
<dbReference type="CDD" id="cd01038">
    <property type="entry name" value="Endonuclease_DUF559"/>
    <property type="match status" value="1"/>
</dbReference>
<dbReference type="PANTHER" id="PTHR38590">
    <property type="entry name" value="BLL0828 PROTEIN"/>
    <property type="match status" value="1"/>
</dbReference>
<keyword evidence="4" id="KW-1185">Reference proteome</keyword>
<dbReference type="Pfam" id="PF04480">
    <property type="entry name" value="DUF559"/>
    <property type="match status" value="1"/>
</dbReference>
<evidence type="ECO:0000256" key="1">
    <source>
        <dbReference type="SAM" id="MobiDB-lite"/>
    </source>
</evidence>
<feature type="compositionally biased region" description="Basic and acidic residues" evidence="1">
    <location>
        <begin position="14"/>
        <end position="26"/>
    </location>
</feature>
<proteinExistence type="predicted"/>